<evidence type="ECO:0000313" key="1">
    <source>
        <dbReference type="EMBL" id="CAB4171578.1"/>
    </source>
</evidence>
<evidence type="ECO:0000313" key="2">
    <source>
        <dbReference type="EMBL" id="CAB4178288.1"/>
    </source>
</evidence>
<gene>
    <name evidence="2" type="ORF">UFOVP1007_50</name>
    <name evidence="3" type="ORF">UFOVP1159_50</name>
    <name evidence="1" type="ORF">UFOVP927_13</name>
</gene>
<evidence type="ECO:0000313" key="3">
    <source>
        <dbReference type="EMBL" id="CAB4187623.1"/>
    </source>
</evidence>
<organism evidence="3">
    <name type="scientific">uncultured Caudovirales phage</name>
    <dbReference type="NCBI Taxonomy" id="2100421"/>
    <lineage>
        <taxon>Viruses</taxon>
        <taxon>Duplodnaviria</taxon>
        <taxon>Heunggongvirae</taxon>
        <taxon>Uroviricota</taxon>
        <taxon>Caudoviricetes</taxon>
        <taxon>Peduoviridae</taxon>
        <taxon>Maltschvirus</taxon>
        <taxon>Maltschvirus maltsch</taxon>
    </lineage>
</organism>
<sequence length="75" mass="8382">MKTNSMHPEIGKKISELNEALIEYAPYEAVSFHLFVNCEEVEASIKTRTPEQLKKAGISMRNLAGDFIRGNPVTS</sequence>
<dbReference type="EMBL" id="LR796958">
    <property type="protein sequence ID" value="CAB4178288.1"/>
    <property type="molecule type" value="Genomic_DNA"/>
</dbReference>
<proteinExistence type="predicted"/>
<protein>
    <submittedName>
        <fullName evidence="3">Uncharacterized protein</fullName>
    </submittedName>
</protein>
<name>A0A6J5QSS4_9CAUD</name>
<dbReference type="EMBL" id="LR797108">
    <property type="protein sequence ID" value="CAB4187623.1"/>
    <property type="molecule type" value="Genomic_DNA"/>
</dbReference>
<dbReference type="EMBL" id="LR796868">
    <property type="protein sequence ID" value="CAB4171578.1"/>
    <property type="molecule type" value="Genomic_DNA"/>
</dbReference>
<accession>A0A6J5QSS4</accession>
<reference evidence="3" key="1">
    <citation type="submission" date="2020-05" db="EMBL/GenBank/DDBJ databases">
        <authorList>
            <person name="Chiriac C."/>
            <person name="Salcher M."/>
            <person name="Ghai R."/>
            <person name="Kavagutti S V."/>
        </authorList>
    </citation>
    <scope>NUCLEOTIDE SEQUENCE</scope>
</reference>